<dbReference type="InterPro" id="IPR050534">
    <property type="entry name" value="Coronavir_polyprotein_1ab"/>
</dbReference>
<keyword evidence="7" id="KW-0067">ATP-binding</keyword>
<dbReference type="PANTHER" id="PTHR43788:SF8">
    <property type="entry name" value="DNA-BINDING PROTEIN SMUBP-2"/>
    <property type="match status" value="1"/>
</dbReference>
<evidence type="ECO:0000256" key="7">
    <source>
        <dbReference type="ARBA" id="ARBA00022840"/>
    </source>
</evidence>
<proteinExistence type="predicted"/>
<evidence type="ECO:0000256" key="6">
    <source>
        <dbReference type="ARBA" id="ARBA00022839"/>
    </source>
</evidence>
<dbReference type="SUPFAM" id="SSF53098">
    <property type="entry name" value="Ribonuclease H-like"/>
    <property type="match status" value="1"/>
</dbReference>
<evidence type="ECO:0000259" key="9">
    <source>
        <dbReference type="Pfam" id="PF12705"/>
    </source>
</evidence>
<dbReference type="CDD" id="cd18808">
    <property type="entry name" value="SF1_C_Upf1"/>
    <property type="match status" value="1"/>
</dbReference>
<dbReference type="KEGG" id="msei:MSEDJ_22090"/>
<accession>A0A7I7QP18</accession>
<keyword evidence="6" id="KW-0269">Exonuclease</keyword>
<sequence length="1124" mass="125090">MRERLITPSKITAWLDCPHYLTLRNRVDDGNLAEPDPTFGSFAELLRKKGEAHEQDCLLEYKRLGKKVFSVPERRLGETFLAWVYRVGNPMADGWDVVYQMPFINDGVRGIADFLERVQDDDGTVSWEPVDAKLTRADAKPGHVLQLCFYADAITALTGVDPPDMHVLLGSGQRESLRVNEFRPYWRRLRTQLAAAVGAGPDASTTPKPCAHCDFCEFSARCDSQWREEDSLVYVPGIREPERVALADSGVNTLALLGRLRADLSGIRPERLHWLVRQAGLQVAAQLDPDAPPPFTMIESTHDPDHERGYGLLPRPDVGDVFLDFEGHPFWRADTGLFFLFGLIESDQDGQWAYRAWWAHDLAGEAAAVTALVDYFTHRLTRHPDMHVYHYNHTERSALQSLTRVRGVAEADLGRLVEADLFVDLLQVARNAIQVGTESYGLKYLEKLTGYERSHDIDEGAGAVVRYETFMTDHDQSDLDAIAAYNEDDVRATRAFRDWLITQRPPEMPWPTPREEPSPIITEISQQIAHWHAHPEGTPEHLLGDLLGYWTAEWWAYLMPKLVQAQQDTADLLEDREAITGLREVGLRPRIGAKGNELSDPALCFTFPPQRVDGFRHGDETVLYLLPNGSWHRAKIDRLEGDAGELDLQWGLKNQTLGHRPTSVVLHSWIPTETKRLALSDFATRLSEGRGVNPVTEALLARRLPRFLPGGGPPAGVFSDDVDNMVGWAGQLARGYVAVQGPPGTGKTYRAARMIHALVTSGRRVGVTAFSHRAIENLLFEVVNVFQEKGDFDQLRGLRSHPPSARKVPGMRRGDAADAAKPRFNLLAGTPWLFSNEKMRDAPVDVLLIDEAGQLALADALAASTSALNVILLGDPLQLPQVMQAVHPGGGGRSVLEHVLGDAVTLPRDRGSFLAQTRRMHPDICAFISAEIYEGKLDSHPNCGRQNTVAGTGLRWLPARHYGNATSSTEEAELIFAEIARLIGTPWVNFEGRENPLLIEDFMIVAPYNDQVRTIRNRLDADPRTAGIHVGTVDRFQGGEAAVVFFSMATSTGADMVRSADFLFSRNRLNVAVSRARCLAYLTCTEDLLNARARTVDDMRLVATLNAFVEYAQRPTPPRVGAQL</sequence>
<dbReference type="Pfam" id="PF13087">
    <property type="entry name" value="AAA_12"/>
    <property type="match status" value="1"/>
</dbReference>
<protein>
    <submittedName>
        <fullName evidence="12">ATPase</fullName>
    </submittedName>
</protein>
<dbReference type="NCBIfam" id="TIGR03491">
    <property type="entry name" value="TM0106 family RecB-like putative nuclease"/>
    <property type="match status" value="1"/>
</dbReference>
<keyword evidence="4" id="KW-0378">Hydrolase</keyword>
<dbReference type="RefSeq" id="WP_163796900.1">
    <property type="nucleotide sequence ID" value="NZ_AP022588.1"/>
</dbReference>
<dbReference type="InterPro" id="IPR011604">
    <property type="entry name" value="PDDEXK-like_dom_sf"/>
</dbReference>
<evidence type="ECO:0000256" key="2">
    <source>
        <dbReference type="ARBA" id="ARBA00022741"/>
    </source>
</evidence>
<dbReference type="Proteomes" id="UP000467193">
    <property type="component" value="Chromosome"/>
</dbReference>
<feature type="domain" description="YprB ribonuclease H-like" evidence="11">
    <location>
        <begin position="321"/>
        <end position="500"/>
    </location>
</feature>
<dbReference type="Gene3D" id="3.40.50.300">
    <property type="entry name" value="P-loop containing nucleotide triphosphate hydrolases"/>
    <property type="match status" value="2"/>
</dbReference>
<evidence type="ECO:0000256" key="1">
    <source>
        <dbReference type="ARBA" id="ARBA00022722"/>
    </source>
</evidence>
<evidence type="ECO:0000259" key="11">
    <source>
        <dbReference type="Pfam" id="PF13482"/>
    </source>
</evidence>
<evidence type="ECO:0000256" key="8">
    <source>
        <dbReference type="ARBA" id="ARBA00023204"/>
    </source>
</evidence>
<keyword evidence="2" id="KW-0547">Nucleotide-binding</keyword>
<dbReference type="AlphaFoldDB" id="A0A7I7QP18"/>
<evidence type="ECO:0000313" key="12">
    <source>
        <dbReference type="EMBL" id="BBY28113.1"/>
    </source>
</evidence>
<keyword evidence="8" id="KW-0234">DNA repair</keyword>
<dbReference type="InterPro" id="IPR038726">
    <property type="entry name" value="PDDEXK_AddAB-type"/>
</dbReference>
<dbReference type="GO" id="GO:0004527">
    <property type="term" value="F:exonuclease activity"/>
    <property type="evidence" value="ECO:0007669"/>
    <property type="project" value="UniProtKB-KW"/>
</dbReference>
<gene>
    <name evidence="12" type="ORF">MSEDJ_22090</name>
</gene>
<evidence type="ECO:0000256" key="4">
    <source>
        <dbReference type="ARBA" id="ARBA00022801"/>
    </source>
</evidence>
<dbReference type="InterPro" id="IPR019993">
    <property type="entry name" value="RecB_nuclease_TM0106_put"/>
</dbReference>
<evidence type="ECO:0000259" key="10">
    <source>
        <dbReference type="Pfam" id="PF13087"/>
    </source>
</evidence>
<dbReference type="InterPro" id="IPR038720">
    <property type="entry name" value="YprB_RNase_H-like_dom"/>
</dbReference>
<dbReference type="CDD" id="cd17934">
    <property type="entry name" value="DEXXQc_Upf1-like"/>
    <property type="match status" value="1"/>
</dbReference>
<organism evidence="12 13">
    <name type="scientific">Mycolicibacterium sediminis</name>
    <dbReference type="NCBI Taxonomy" id="1286180"/>
    <lineage>
        <taxon>Bacteria</taxon>
        <taxon>Bacillati</taxon>
        <taxon>Actinomycetota</taxon>
        <taxon>Actinomycetes</taxon>
        <taxon>Mycobacteriales</taxon>
        <taxon>Mycobacteriaceae</taxon>
        <taxon>Mycolicibacterium</taxon>
    </lineage>
</organism>
<dbReference type="InterPro" id="IPR027417">
    <property type="entry name" value="P-loop_NTPase"/>
</dbReference>
<evidence type="ECO:0000313" key="13">
    <source>
        <dbReference type="Proteomes" id="UP000467193"/>
    </source>
</evidence>
<dbReference type="Pfam" id="PF13604">
    <property type="entry name" value="AAA_30"/>
    <property type="match status" value="1"/>
</dbReference>
<feature type="domain" description="PD-(D/E)XK endonuclease-like" evidence="9">
    <location>
        <begin position="101"/>
        <end position="223"/>
    </location>
</feature>
<keyword evidence="5" id="KW-0347">Helicase</keyword>
<dbReference type="GO" id="GO:0005524">
    <property type="term" value="F:ATP binding"/>
    <property type="evidence" value="ECO:0007669"/>
    <property type="project" value="UniProtKB-KW"/>
</dbReference>
<dbReference type="Gene3D" id="3.90.320.10">
    <property type="match status" value="1"/>
</dbReference>
<reference evidence="12 13" key="1">
    <citation type="journal article" date="2019" name="Emerg. Microbes Infect.">
        <title>Comprehensive subspecies identification of 175 nontuberculous mycobacteria species based on 7547 genomic profiles.</title>
        <authorList>
            <person name="Matsumoto Y."/>
            <person name="Kinjo T."/>
            <person name="Motooka D."/>
            <person name="Nabeya D."/>
            <person name="Jung N."/>
            <person name="Uechi K."/>
            <person name="Horii T."/>
            <person name="Iida T."/>
            <person name="Fujita J."/>
            <person name="Nakamura S."/>
        </authorList>
    </citation>
    <scope>NUCLEOTIDE SEQUENCE [LARGE SCALE GENOMIC DNA]</scope>
    <source>
        <strain evidence="12 13">JCM 17899</strain>
    </source>
</reference>
<keyword evidence="3" id="KW-0227">DNA damage</keyword>
<dbReference type="GO" id="GO:0043139">
    <property type="term" value="F:5'-3' DNA helicase activity"/>
    <property type="evidence" value="ECO:0007669"/>
    <property type="project" value="TreeGrafter"/>
</dbReference>
<name>A0A7I7QP18_9MYCO</name>
<dbReference type="PANTHER" id="PTHR43788">
    <property type="entry name" value="DNA2/NAM7 HELICASE FAMILY MEMBER"/>
    <property type="match status" value="1"/>
</dbReference>
<dbReference type="SUPFAM" id="SSF52540">
    <property type="entry name" value="P-loop containing nucleoside triphosphate hydrolases"/>
    <property type="match status" value="1"/>
</dbReference>
<dbReference type="GO" id="GO:0006281">
    <property type="term" value="P:DNA repair"/>
    <property type="evidence" value="ECO:0007669"/>
    <property type="project" value="UniProtKB-KW"/>
</dbReference>
<dbReference type="EMBL" id="AP022588">
    <property type="protein sequence ID" value="BBY28113.1"/>
    <property type="molecule type" value="Genomic_DNA"/>
</dbReference>
<evidence type="ECO:0000256" key="5">
    <source>
        <dbReference type="ARBA" id="ARBA00022806"/>
    </source>
</evidence>
<dbReference type="Pfam" id="PF12705">
    <property type="entry name" value="PDDEXK_1"/>
    <property type="match status" value="1"/>
</dbReference>
<dbReference type="InterPro" id="IPR047187">
    <property type="entry name" value="SF1_C_Upf1"/>
</dbReference>
<keyword evidence="1" id="KW-0540">Nuclease</keyword>
<feature type="domain" description="DNA2/NAM7 helicase-like C-terminal" evidence="10">
    <location>
        <begin position="908"/>
        <end position="1084"/>
    </location>
</feature>
<dbReference type="InterPro" id="IPR041679">
    <property type="entry name" value="DNA2/NAM7-like_C"/>
</dbReference>
<keyword evidence="13" id="KW-1185">Reference proteome</keyword>
<evidence type="ECO:0000256" key="3">
    <source>
        <dbReference type="ARBA" id="ARBA00022763"/>
    </source>
</evidence>
<dbReference type="InterPro" id="IPR012337">
    <property type="entry name" value="RNaseH-like_sf"/>
</dbReference>
<dbReference type="Pfam" id="PF13482">
    <property type="entry name" value="RNase_H_2"/>
    <property type="match status" value="1"/>
</dbReference>